<keyword evidence="3 5" id="KW-0533">Nickel</keyword>
<dbReference type="InterPro" id="IPR012406">
    <property type="entry name" value="UreE"/>
</dbReference>
<keyword evidence="2 5" id="KW-0963">Cytoplasm</keyword>
<evidence type="ECO:0000256" key="5">
    <source>
        <dbReference type="HAMAP-Rule" id="MF_00822"/>
    </source>
</evidence>
<evidence type="ECO:0000256" key="2">
    <source>
        <dbReference type="ARBA" id="ARBA00022490"/>
    </source>
</evidence>
<dbReference type="CDD" id="cd00571">
    <property type="entry name" value="UreE"/>
    <property type="match status" value="1"/>
</dbReference>
<dbReference type="SUPFAM" id="SSF69287">
    <property type="entry name" value="Urease metallochaperone UreE, N-terminal domain"/>
    <property type="match status" value="1"/>
</dbReference>
<comment type="similarity">
    <text evidence="5">Belongs to the UreE family.</text>
</comment>
<dbReference type="eggNOG" id="COG2371">
    <property type="taxonomic scope" value="Bacteria"/>
</dbReference>
<feature type="domain" description="UreE urease accessory N-terminal" evidence="6">
    <location>
        <begin position="7"/>
        <end position="71"/>
    </location>
</feature>
<evidence type="ECO:0000259" key="6">
    <source>
        <dbReference type="SMART" id="SM00988"/>
    </source>
</evidence>
<dbReference type="GO" id="GO:0065003">
    <property type="term" value="P:protein-containing complex assembly"/>
    <property type="evidence" value="ECO:0007669"/>
    <property type="project" value="InterPro"/>
</dbReference>
<evidence type="ECO:0000256" key="4">
    <source>
        <dbReference type="ARBA" id="ARBA00023186"/>
    </source>
</evidence>
<dbReference type="Pfam" id="PF05194">
    <property type="entry name" value="UreE_C"/>
    <property type="match status" value="1"/>
</dbReference>
<comment type="function">
    <text evidence="5">Involved in urease metallocenter assembly. Binds nickel. Probably functions as a nickel donor during metallocenter assembly.</text>
</comment>
<evidence type="ECO:0000313" key="8">
    <source>
        <dbReference type="Proteomes" id="UP000028537"/>
    </source>
</evidence>
<sequence>MVVFKEILANIADMANVEKYEIESIHLTNEEVLKRLIIAKSDLNNEYAIKLEEGKRLVDGDVLANEDNKLLVVRLELADVLIITSHSIGNMAMIAHNLGNRHMPAQFSEQEMIVPYDYLVEEYLQEIKAQYERKKIKLKEAFRHCEAAR</sequence>
<dbReference type="GO" id="GO:0006457">
    <property type="term" value="P:protein folding"/>
    <property type="evidence" value="ECO:0007669"/>
    <property type="project" value="InterPro"/>
</dbReference>
<dbReference type="HAMAP" id="MF_00822">
    <property type="entry name" value="UreE"/>
    <property type="match status" value="1"/>
</dbReference>
<evidence type="ECO:0000313" key="7">
    <source>
        <dbReference type="EMBL" id="KEZ22361.1"/>
    </source>
</evidence>
<dbReference type="SMART" id="SM00988">
    <property type="entry name" value="UreE_N"/>
    <property type="match status" value="1"/>
</dbReference>
<dbReference type="InterPro" id="IPR007864">
    <property type="entry name" value="UreE_C_dom"/>
</dbReference>
<dbReference type="Proteomes" id="UP000028537">
    <property type="component" value="Unassembled WGS sequence"/>
</dbReference>
<organism evidence="7 8">
    <name type="scientific">Ureaplasma diversum NCTC 246</name>
    <dbReference type="NCBI Taxonomy" id="1188241"/>
    <lineage>
        <taxon>Bacteria</taxon>
        <taxon>Bacillati</taxon>
        <taxon>Mycoplasmatota</taxon>
        <taxon>Mycoplasmoidales</taxon>
        <taxon>Mycoplasmoidaceae</taxon>
        <taxon>Ureaplasma</taxon>
    </lineage>
</organism>
<keyword evidence="4 5" id="KW-0143">Chaperone</keyword>
<protein>
    <recommendedName>
        <fullName evidence="5">Urease accessory protein UreE</fullName>
    </recommendedName>
</protein>
<keyword evidence="8" id="KW-1185">Reference proteome</keyword>
<dbReference type="InterPro" id="IPR036118">
    <property type="entry name" value="UreE_N_sf"/>
</dbReference>
<dbReference type="GO" id="GO:0005737">
    <property type="term" value="C:cytoplasm"/>
    <property type="evidence" value="ECO:0007669"/>
    <property type="project" value="UniProtKB-SubCell"/>
</dbReference>
<accession>A0A084EWL9</accession>
<evidence type="ECO:0000256" key="3">
    <source>
        <dbReference type="ARBA" id="ARBA00022596"/>
    </source>
</evidence>
<dbReference type="PIRSF" id="PIRSF036402">
    <property type="entry name" value="Ureas_acces_UreE"/>
    <property type="match status" value="1"/>
</dbReference>
<dbReference type="InterPro" id="IPR004029">
    <property type="entry name" value="UreE_N"/>
</dbReference>
<proteinExistence type="inferred from homology"/>
<comment type="caution">
    <text evidence="7">The sequence shown here is derived from an EMBL/GenBank/DDBJ whole genome shotgun (WGS) entry which is preliminary data.</text>
</comment>
<dbReference type="EMBL" id="JFDP01000081">
    <property type="protein sequence ID" value="KEZ22361.1"/>
    <property type="molecule type" value="Genomic_DNA"/>
</dbReference>
<dbReference type="SUPFAM" id="SSF69737">
    <property type="entry name" value="Urease metallochaperone UreE, C-terminal domain"/>
    <property type="match status" value="1"/>
</dbReference>
<reference evidence="7 8" key="1">
    <citation type="submission" date="2014-02" db="EMBL/GenBank/DDBJ databases">
        <title>Genome sequence of Ureaplasma diversum strain 246.</title>
        <authorList>
            <person name="Sirand-Pugnet P."/>
            <person name="Breton M."/>
            <person name="Dordet-Frisoni E."/>
            <person name="Baranowski E."/>
            <person name="Barre A."/>
            <person name="Couture C."/>
            <person name="Dupuy V."/>
            <person name="Gaurivaud P."/>
            <person name="Jacob D."/>
            <person name="Lemaitre C."/>
            <person name="Manso-Silvan L."/>
            <person name="Nikolski M."/>
            <person name="Nouvel L.-X."/>
            <person name="Poumarat F."/>
            <person name="Tardy F."/>
            <person name="Thebault P."/>
            <person name="Theil S."/>
            <person name="Citti C."/>
            <person name="Thiaucourt F."/>
            <person name="Blanchard A."/>
        </authorList>
    </citation>
    <scope>NUCLEOTIDE SEQUENCE [LARGE SCALE GENOMIC DNA]</scope>
    <source>
        <strain evidence="7 8">NCTC 246</strain>
    </source>
</reference>
<gene>
    <name evidence="5 7" type="primary">ureE</name>
    <name evidence="7" type="ORF">UDIV_6330</name>
</gene>
<dbReference type="AlphaFoldDB" id="A0A084EWL9"/>
<dbReference type="GO" id="GO:0051082">
    <property type="term" value="F:unfolded protein binding"/>
    <property type="evidence" value="ECO:0007669"/>
    <property type="project" value="UniProtKB-UniRule"/>
</dbReference>
<dbReference type="OrthoDB" id="9810882at2"/>
<evidence type="ECO:0000256" key="1">
    <source>
        <dbReference type="ARBA" id="ARBA00004496"/>
    </source>
</evidence>
<dbReference type="Gene3D" id="3.30.70.790">
    <property type="entry name" value="UreE, C-terminal domain"/>
    <property type="match status" value="1"/>
</dbReference>
<name>A0A084EWL9_9BACT</name>
<dbReference type="RefSeq" id="WP_038103384.1">
    <property type="nucleotide sequence ID" value="NZ_JFDP01000081.1"/>
</dbReference>
<dbReference type="GO" id="GO:0019627">
    <property type="term" value="P:urea metabolic process"/>
    <property type="evidence" value="ECO:0007669"/>
    <property type="project" value="InterPro"/>
</dbReference>
<dbReference type="Pfam" id="PF02814">
    <property type="entry name" value="UreE_N"/>
    <property type="match status" value="1"/>
</dbReference>
<dbReference type="GO" id="GO:0016151">
    <property type="term" value="F:nickel cation binding"/>
    <property type="evidence" value="ECO:0007669"/>
    <property type="project" value="UniProtKB-UniRule"/>
</dbReference>
<comment type="subcellular location">
    <subcellularLocation>
        <location evidence="1 5">Cytoplasm</location>
    </subcellularLocation>
</comment>
<dbReference type="Gene3D" id="2.60.260.20">
    <property type="entry name" value="Urease metallochaperone UreE, N-terminal domain"/>
    <property type="match status" value="1"/>
</dbReference>